<sequence length="296" mass="31208">MPPWIYLSIGLLLVGALLGGVGVVRQALSFASSNISAGALQDALVQNTPGFSEGYPAGVPRAFEWCSGAYRPGGNAAPPPDFSAVTGWGQVYRMYGATVAPSPQARIMIANFRTYVRLSSTQQWVLVQSQANDAIAGGHFVADFAGNRAIEMAIERAPDGAVTIGAPPRGYNSHFWLASRGTYAPGSVNAVYVQMEIKAADAEPALVANVGADWWRDARADYVAGFSNNPGAGMSNWITLSSDWTVLRFYSGATDAFIADPPPPLRGATIAPLSGGKRHQTNTVPPCLVTNHRGAP</sequence>
<feature type="region of interest" description="Disordered" evidence="1">
    <location>
        <begin position="268"/>
        <end position="296"/>
    </location>
</feature>
<organism evidence="2 3">
    <name type="scientific">Rhodopseudomonas faecalis</name>
    <dbReference type="NCBI Taxonomy" id="99655"/>
    <lineage>
        <taxon>Bacteria</taxon>
        <taxon>Pseudomonadati</taxon>
        <taxon>Pseudomonadota</taxon>
        <taxon>Alphaproteobacteria</taxon>
        <taxon>Hyphomicrobiales</taxon>
        <taxon>Nitrobacteraceae</taxon>
        <taxon>Rhodopseudomonas</taxon>
    </lineage>
</organism>
<proteinExistence type="predicted"/>
<dbReference type="OrthoDB" id="8143000at2"/>
<dbReference type="Proteomes" id="UP000248148">
    <property type="component" value="Unassembled WGS sequence"/>
</dbReference>
<dbReference type="EMBL" id="QJTI01000030">
    <property type="protein sequence ID" value="PYF00055.1"/>
    <property type="molecule type" value="Genomic_DNA"/>
</dbReference>
<evidence type="ECO:0000256" key="1">
    <source>
        <dbReference type="SAM" id="MobiDB-lite"/>
    </source>
</evidence>
<protein>
    <submittedName>
        <fullName evidence="2">Uncharacterized protein</fullName>
    </submittedName>
</protein>
<evidence type="ECO:0000313" key="2">
    <source>
        <dbReference type="EMBL" id="PYF00055.1"/>
    </source>
</evidence>
<dbReference type="AlphaFoldDB" id="A0A318T7G8"/>
<comment type="caution">
    <text evidence="2">The sequence shown here is derived from an EMBL/GenBank/DDBJ whole genome shotgun (WGS) entry which is preliminary data.</text>
</comment>
<accession>A0A318T7G8</accession>
<name>A0A318T7G8_9BRAD</name>
<keyword evidence="3" id="KW-1185">Reference proteome</keyword>
<reference evidence="2 3" key="1">
    <citation type="submission" date="2018-06" db="EMBL/GenBank/DDBJ databases">
        <title>Genomic Encyclopedia of Archaeal and Bacterial Type Strains, Phase II (KMG-II): from individual species to whole genera.</title>
        <authorList>
            <person name="Goeker M."/>
        </authorList>
    </citation>
    <scope>NUCLEOTIDE SEQUENCE [LARGE SCALE GENOMIC DNA]</scope>
    <source>
        <strain evidence="2 3">JCM 11668</strain>
    </source>
</reference>
<dbReference type="RefSeq" id="WP_110782466.1">
    <property type="nucleotide sequence ID" value="NZ_QJTI01000030.1"/>
</dbReference>
<evidence type="ECO:0000313" key="3">
    <source>
        <dbReference type="Proteomes" id="UP000248148"/>
    </source>
</evidence>
<gene>
    <name evidence="2" type="ORF">BJ122_13024</name>
</gene>